<gene>
    <name evidence="2" type="ORF">J3U88_24495</name>
</gene>
<feature type="chain" id="PRO_5035238610" evidence="1">
    <location>
        <begin position="21"/>
        <end position="255"/>
    </location>
</feature>
<evidence type="ECO:0000313" key="2">
    <source>
        <dbReference type="EMBL" id="MBO1321661.1"/>
    </source>
</evidence>
<dbReference type="AlphaFoldDB" id="A0A8J7QA80"/>
<dbReference type="RefSeq" id="WP_207861634.1">
    <property type="nucleotide sequence ID" value="NZ_JAFREP010000026.1"/>
</dbReference>
<feature type="signal peptide" evidence="1">
    <location>
        <begin position="1"/>
        <end position="20"/>
    </location>
</feature>
<sequence length="255" mass="28297">MRIFWIGLCLVSVLSLTVTAQSSLTEPALTLTDDAKVGVRTTTPQAPLEVNGETRVGKLASNQGKSPTLGNDEGADFLITNLVTDDEGRIAFRNATDGTWWGLQGEAFAYKNFIINHPVAKERFLVHANLEGPEAAVFYRGSAKLRDGRAEIELPDYFEALTRQEGRTIILTNVDGFDRLAVKRRHGLKIRNGSFLVISENPQSQQEFDWEVKAVRADGPPLKVEPARDSIDIISFGPYRSYRERPTAEQPEPTP</sequence>
<proteinExistence type="predicted"/>
<evidence type="ECO:0000313" key="3">
    <source>
        <dbReference type="Proteomes" id="UP000664417"/>
    </source>
</evidence>
<comment type="caution">
    <text evidence="2">The sequence shown here is derived from an EMBL/GenBank/DDBJ whole genome shotgun (WGS) entry which is preliminary data.</text>
</comment>
<protein>
    <submittedName>
        <fullName evidence="2">Uncharacterized protein</fullName>
    </submittedName>
</protein>
<keyword evidence="3" id="KW-1185">Reference proteome</keyword>
<keyword evidence="1" id="KW-0732">Signal</keyword>
<name>A0A8J7QA80_9BACT</name>
<reference evidence="2" key="1">
    <citation type="submission" date="2021-03" db="EMBL/GenBank/DDBJ databases">
        <authorList>
            <person name="Wang G."/>
        </authorList>
    </citation>
    <scope>NUCLEOTIDE SEQUENCE</scope>
    <source>
        <strain evidence="2">KCTC 12899</strain>
    </source>
</reference>
<dbReference type="EMBL" id="JAFREP010000026">
    <property type="protein sequence ID" value="MBO1321661.1"/>
    <property type="molecule type" value="Genomic_DNA"/>
</dbReference>
<organism evidence="2 3">
    <name type="scientific">Acanthopleuribacter pedis</name>
    <dbReference type="NCBI Taxonomy" id="442870"/>
    <lineage>
        <taxon>Bacteria</taxon>
        <taxon>Pseudomonadati</taxon>
        <taxon>Acidobacteriota</taxon>
        <taxon>Holophagae</taxon>
        <taxon>Acanthopleuribacterales</taxon>
        <taxon>Acanthopleuribacteraceae</taxon>
        <taxon>Acanthopleuribacter</taxon>
    </lineage>
</organism>
<evidence type="ECO:0000256" key="1">
    <source>
        <dbReference type="SAM" id="SignalP"/>
    </source>
</evidence>
<dbReference type="Proteomes" id="UP000664417">
    <property type="component" value="Unassembled WGS sequence"/>
</dbReference>
<accession>A0A8J7QA80</accession>